<accession>A0A7W9EIH0</accession>
<dbReference type="CDD" id="cd17473">
    <property type="entry name" value="MFS_arabinose_efflux_permease_like"/>
    <property type="match status" value="1"/>
</dbReference>
<dbReference type="SUPFAM" id="SSF103473">
    <property type="entry name" value="MFS general substrate transporter"/>
    <property type="match status" value="1"/>
</dbReference>
<dbReference type="GO" id="GO:0022857">
    <property type="term" value="F:transmembrane transporter activity"/>
    <property type="evidence" value="ECO:0007669"/>
    <property type="project" value="InterPro"/>
</dbReference>
<sequence>MSQGLTVTIAGFLPMIAVVSMFPAVPSIIDHFQGDPTASWKVPWMVTAPGLAIAVIAPFAGALIDRFGRRAMVVWSTLLYAIAGTAPFLLTDLDAMFLSRLALGIAEAAILTTVNTLIADYWDEGGRRHWLSIQGMVGPFVGSALILGAGYLTAMRWNGVFLIYLAAFPIFLAMLAFVFEPAVDTAHAAAGDAPRDKPTFPAKKIALIGAVTLLSSIIYYVYAVNGGLAFREVGIRSSDELGRITFLPSLGVSLGAGIFWLVGKRRSEVAFVLLLALVGAGLCLIGVAPDWKWMAAGVVFQQTGVGMMIPTLITWAQRDLPPAHRGRGMGVWTGCFFLGQFLSPPIVTVVQSATGSMQATFAAAGLAAFAGMLVAIAALLRRENPSGAAIPAT</sequence>
<dbReference type="PROSITE" id="PS50850">
    <property type="entry name" value="MFS"/>
    <property type="match status" value="1"/>
</dbReference>
<evidence type="ECO:0000256" key="7">
    <source>
        <dbReference type="SAM" id="Phobius"/>
    </source>
</evidence>
<evidence type="ECO:0000256" key="6">
    <source>
        <dbReference type="ARBA" id="ARBA00044273"/>
    </source>
</evidence>
<proteinExistence type="predicted"/>
<comment type="subcellular location">
    <subcellularLocation>
        <location evidence="1">Endomembrane system</location>
        <topology evidence="1">Multi-pass membrane protein</topology>
    </subcellularLocation>
</comment>
<feature type="transmembrane region" description="Helical" evidence="7">
    <location>
        <begin position="160"/>
        <end position="179"/>
    </location>
</feature>
<dbReference type="GO" id="GO:0005886">
    <property type="term" value="C:plasma membrane"/>
    <property type="evidence" value="ECO:0007669"/>
    <property type="project" value="TreeGrafter"/>
</dbReference>
<dbReference type="Pfam" id="PF07690">
    <property type="entry name" value="MFS_1"/>
    <property type="match status" value="1"/>
</dbReference>
<evidence type="ECO:0000313" key="9">
    <source>
        <dbReference type="EMBL" id="MBB5699178.1"/>
    </source>
</evidence>
<gene>
    <name evidence="9" type="ORF">FHR19_002533</name>
</gene>
<dbReference type="Proteomes" id="UP000557739">
    <property type="component" value="Unassembled WGS sequence"/>
</dbReference>
<keyword evidence="3 7" id="KW-0812">Transmembrane</keyword>
<feature type="transmembrane region" description="Helical" evidence="7">
    <location>
        <begin position="44"/>
        <end position="64"/>
    </location>
</feature>
<feature type="transmembrane region" description="Helical" evidence="7">
    <location>
        <begin position="328"/>
        <end position="347"/>
    </location>
</feature>
<dbReference type="InterPro" id="IPR020846">
    <property type="entry name" value="MFS_dom"/>
</dbReference>
<dbReference type="RefSeq" id="WP_343053260.1">
    <property type="nucleotide sequence ID" value="NZ_JACIJJ010000003.1"/>
</dbReference>
<dbReference type="AlphaFoldDB" id="A0A7W9EIH0"/>
<evidence type="ECO:0000256" key="5">
    <source>
        <dbReference type="ARBA" id="ARBA00023136"/>
    </source>
</evidence>
<dbReference type="PANTHER" id="PTHR23501:SF191">
    <property type="entry name" value="VACUOLAR BASIC AMINO ACID TRANSPORTER 4"/>
    <property type="match status" value="1"/>
</dbReference>
<dbReference type="EMBL" id="JACIJJ010000003">
    <property type="protein sequence ID" value="MBB5699178.1"/>
    <property type="molecule type" value="Genomic_DNA"/>
</dbReference>
<name>A0A7W9EIH0_9SPHN</name>
<dbReference type="InterPro" id="IPR005829">
    <property type="entry name" value="Sugar_transporter_CS"/>
</dbReference>
<evidence type="ECO:0000256" key="3">
    <source>
        <dbReference type="ARBA" id="ARBA00022692"/>
    </source>
</evidence>
<dbReference type="Gene3D" id="1.20.1250.20">
    <property type="entry name" value="MFS general substrate transporter like domains"/>
    <property type="match status" value="1"/>
</dbReference>
<feature type="transmembrane region" description="Helical" evidence="7">
    <location>
        <begin position="97"/>
        <end position="118"/>
    </location>
</feature>
<feature type="transmembrane region" description="Helical" evidence="7">
    <location>
        <begin position="293"/>
        <end position="316"/>
    </location>
</feature>
<reference evidence="9 10" key="1">
    <citation type="submission" date="2020-08" db="EMBL/GenBank/DDBJ databases">
        <title>Genomic Encyclopedia of Type Strains, Phase IV (KMG-IV): sequencing the most valuable type-strain genomes for metagenomic binning, comparative biology and taxonomic classification.</title>
        <authorList>
            <person name="Goeker M."/>
        </authorList>
    </citation>
    <scope>NUCLEOTIDE SEQUENCE [LARGE SCALE GENOMIC DNA]</scope>
    <source>
        <strain evidence="9 10">DSM 27244</strain>
    </source>
</reference>
<feature type="transmembrane region" description="Helical" evidence="7">
    <location>
        <begin position="359"/>
        <end position="380"/>
    </location>
</feature>
<keyword evidence="4 7" id="KW-1133">Transmembrane helix</keyword>
<evidence type="ECO:0000256" key="2">
    <source>
        <dbReference type="ARBA" id="ARBA00022448"/>
    </source>
</evidence>
<dbReference type="PANTHER" id="PTHR23501">
    <property type="entry name" value="MAJOR FACILITATOR SUPERFAMILY"/>
    <property type="match status" value="1"/>
</dbReference>
<feature type="transmembrane region" description="Helical" evidence="7">
    <location>
        <begin position="244"/>
        <end position="262"/>
    </location>
</feature>
<evidence type="ECO:0000259" key="8">
    <source>
        <dbReference type="PROSITE" id="PS50850"/>
    </source>
</evidence>
<feature type="transmembrane region" description="Helical" evidence="7">
    <location>
        <begin position="205"/>
        <end position="224"/>
    </location>
</feature>
<evidence type="ECO:0000256" key="4">
    <source>
        <dbReference type="ARBA" id="ARBA00022989"/>
    </source>
</evidence>
<dbReference type="PROSITE" id="PS00216">
    <property type="entry name" value="SUGAR_TRANSPORT_1"/>
    <property type="match status" value="1"/>
</dbReference>
<feature type="transmembrane region" description="Helical" evidence="7">
    <location>
        <begin position="130"/>
        <end position="154"/>
    </location>
</feature>
<keyword evidence="10" id="KW-1185">Reference proteome</keyword>
<organism evidence="9 10">
    <name type="scientific">Sphingomonas yantingensis</name>
    <dbReference type="NCBI Taxonomy" id="1241761"/>
    <lineage>
        <taxon>Bacteria</taxon>
        <taxon>Pseudomonadati</taxon>
        <taxon>Pseudomonadota</taxon>
        <taxon>Alphaproteobacteria</taxon>
        <taxon>Sphingomonadales</taxon>
        <taxon>Sphingomonadaceae</taxon>
        <taxon>Sphingomonas</taxon>
    </lineage>
</organism>
<protein>
    <recommendedName>
        <fullName evidence="6">MFS-type drug efflux transporter P55</fullName>
    </recommendedName>
</protein>
<evidence type="ECO:0000256" key="1">
    <source>
        <dbReference type="ARBA" id="ARBA00004127"/>
    </source>
</evidence>
<feature type="transmembrane region" description="Helical" evidence="7">
    <location>
        <begin position="71"/>
        <end position="91"/>
    </location>
</feature>
<dbReference type="InterPro" id="IPR036259">
    <property type="entry name" value="MFS_trans_sf"/>
</dbReference>
<feature type="transmembrane region" description="Helical" evidence="7">
    <location>
        <begin position="269"/>
        <end position="287"/>
    </location>
</feature>
<feature type="transmembrane region" description="Helical" evidence="7">
    <location>
        <begin position="7"/>
        <end position="29"/>
    </location>
</feature>
<dbReference type="InterPro" id="IPR011701">
    <property type="entry name" value="MFS"/>
</dbReference>
<comment type="caution">
    <text evidence="9">The sequence shown here is derived from an EMBL/GenBank/DDBJ whole genome shotgun (WGS) entry which is preliminary data.</text>
</comment>
<keyword evidence="2" id="KW-0813">Transport</keyword>
<keyword evidence="5 7" id="KW-0472">Membrane</keyword>
<feature type="domain" description="Major facilitator superfamily (MFS) profile" evidence="8">
    <location>
        <begin position="3"/>
        <end position="383"/>
    </location>
</feature>
<evidence type="ECO:0000313" key="10">
    <source>
        <dbReference type="Proteomes" id="UP000557739"/>
    </source>
</evidence>
<dbReference type="GO" id="GO:0012505">
    <property type="term" value="C:endomembrane system"/>
    <property type="evidence" value="ECO:0007669"/>
    <property type="project" value="UniProtKB-SubCell"/>
</dbReference>